<gene>
    <name evidence="2" type="ORF">C8Q71DRAFT_861684</name>
</gene>
<name>A0ABQ8K449_9APHY</name>
<reference evidence="2 3" key="1">
    <citation type="journal article" date="2021" name="Environ. Microbiol.">
        <title>Gene family expansions and transcriptome signatures uncover fungal adaptations to wood decay.</title>
        <authorList>
            <person name="Hage H."/>
            <person name="Miyauchi S."/>
            <person name="Viragh M."/>
            <person name="Drula E."/>
            <person name="Min B."/>
            <person name="Chaduli D."/>
            <person name="Navarro D."/>
            <person name="Favel A."/>
            <person name="Norest M."/>
            <person name="Lesage-Meessen L."/>
            <person name="Balint B."/>
            <person name="Merenyi Z."/>
            <person name="de Eugenio L."/>
            <person name="Morin E."/>
            <person name="Martinez A.T."/>
            <person name="Baldrian P."/>
            <person name="Stursova M."/>
            <person name="Martinez M.J."/>
            <person name="Novotny C."/>
            <person name="Magnuson J.K."/>
            <person name="Spatafora J.W."/>
            <person name="Maurice S."/>
            <person name="Pangilinan J."/>
            <person name="Andreopoulos W."/>
            <person name="LaButti K."/>
            <person name="Hundley H."/>
            <person name="Na H."/>
            <person name="Kuo A."/>
            <person name="Barry K."/>
            <person name="Lipzen A."/>
            <person name="Henrissat B."/>
            <person name="Riley R."/>
            <person name="Ahrendt S."/>
            <person name="Nagy L.G."/>
            <person name="Grigoriev I.V."/>
            <person name="Martin F."/>
            <person name="Rosso M.N."/>
        </authorList>
    </citation>
    <scope>NUCLEOTIDE SEQUENCE [LARGE SCALE GENOMIC DNA]</scope>
    <source>
        <strain evidence="2 3">CIRM-BRFM 1785</strain>
    </source>
</reference>
<accession>A0ABQ8K449</accession>
<protein>
    <submittedName>
        <fullName evidence="2">Uncharacterized protein</fullName>
    </submittedName>
</protein>
<dbReference type="Proteomes" id="UP000814176">
    <property type="component" value="Unassembled WGS sequence"/>
</dbReference>
<comment type="caution">
    <text evidence="2">The sequence shown here is derived from an EMBL/GenBank/DDBJ whole genome shotgun (WGS) entry which is preliminary data.</text>
</comment>
<feature type="compositionally biased region" description="Polar residues" evidence="1">
    <location>
        <begin position="612"/>
        <end position="623"/>
    </location>
</feature>
<sequence length="774" mass="82033">MPNTWTTEEQNEWFADKREAFLAAQKAGKVSAFFTETEGQFFERWPELTRLFGPDVALSTLTAEQEVAYRDALVARKKRIHAKFYNLHSKLKKGEANGVSLTSLLSASGKGAGTRCPQELEVYMKLYYKDKIQPGVEAEIKENNVPSSKTIGVIRRHTQLAYDDETEEVKAEVRAKLSELKGAAAAAAAKQSSAANAGLSPAEYQRTINALPRIGQEVTRTLCLNSGWSAFLVIGGPCPEEGGALKTMAFFDGQTVAGHTFKQAYMGYEENIIDPWNAFLKAVYPREERLRRALTSTPEPESSGPSVATAPPPSTAPQPVVRPVDEEDRARHNVASPQAEDTGGSIEVGEEAGPSGAEEIDPPAAEEAGPSGAEEIGPPTAEEVGPSLIEDAAASSLTFGGASEDRARTAPDASPLQPALTYDAGSSTRNVPYTSYGNDADLLGLLPSNIPGVSAPFNFDGPLTTSDATRFLIDGPPHPLSSGSAIGQPSLLDMLNENNPFPNLEGTGFSSTQTDAAGFGYSPSAPSYVPDFDPSLLPDLDPLLLPDLDPSLLPDLDPSLLPDPSLFPDLNTSLPFAGVSSSSLGDPASAMTRPTTQASPWWPQAVEVATLSANRSATSSASEPTMPPGNKPATSSSNATTIRASQSVDPLPAVHSGLSPTETTSLVGQAATADVAGHQSGLSPASTHLVSQQPTRVPLSRVDDGGNCPSTTPDAEHGRPRRERHAPKPRDADWILTATRSRAKENEQVMDAPAKQKKRGATDTATPRAKRRKT</sequence>
<dbReference type="EMBL" id="JADCUA010000025">
    <property type="protein sequence ID" value="KAH9831678.1"/>
    <property type="molecule type" value="Genomic_DNA"/>
</dbReference>
<feature type="compositionally biased region" description="Polar residues" evidence="1">
    <location>
        <begin position="632"/>
        <end position="643"/>
    </location>
</feature>
<feature type="region of interest" description="Disordered" evidence="1">
    <location>
        <begin position="612"/>
        <end position="643"/>
    </location>
</feature>
<evidence type="ECO:0000313" key="3">
    <source>
        <dbReference type="Proteomes" id="UP000814176"/>
    </source>
</evidence>
<feature type="compositionally biased region" description="Low complexity" evidence="1">
    <location>
        <begin position="295"/>
        <end position="309"/>
    </location>
</feature>
<evidence type="ECO:0000313" key="2">
    <source>
        <dbReference type="EMBL" id="KAH9831678.1"/>
    </source>
</evidence>
<dbReference type="RefSeq" id="XP_047774792.1">
    <property type="nucleotide sequence ID" value="XM_047927936.1"/>
</dbReference>
<feature type="region of interest" description="Disordered" evidence="1">
    <location>
        <begin position="675"/>
        <end position="774"/>
    </location>
</feature>
<feature type="region of interest" description="Disordered" evidence="1">
    <location>
        <begin position="579"/>
        <end position="599"/>
    </location>
</feature>
<feature type="region of interest" description="Disordered" evidence="1">
    <location>
        <begin position="292"/>
        <end position="383"/>
    </location>
</feature>
<dbReference type="GeneID" id="72008668"/>
<proteinExistence type="predicted"/>
<feature type="compositionally biased region" description="Polar residues" evidence="1">
    <location>
        <begin position="680"/>
        <end position="695"/>
    </location>
</feature>
<evidence type="ECO:0000256" key="1">
    <source>
        <dbReference type="SAM" id="MobiDB-lite"/>
    </source>
</evidence>
<feature type="region of interest" description="Disordered" evidence="1">
    <location>
        <begin position="401"/>
        <end position="423"/>
    </location>
</feature>
<keyword evidence="3" id="KW-1185">Reference proteome</keyword>
<feature type="compositionally biased region" description="Low complexity" evidence="1">
    <location>
        <begin position="362"/>
        <end position="379"/>
    </location>
</feature>
<organism evidence="2 3">
    <name type="scientific">Rhodofomes roseus</name>
    <dbReference type="NCBI Taxonomy" id="34475"/>
    <lineage>
        <taxon>Eukaryota</taxon>
        <taxon>Fungi</taxon>
        <taxon>Dikarya</taxon>
        <taxon>Basidiomycota</taxon>
        <taxon>Agaricomycotina</taxon>
        <taxon>Agaricomycetes</taxon>
        <taxon>Polyporales</taxon>
        <taxon>Rhodofomes</taxon>
    </lineage>
</organism>